<dbReference type="KEGG" id="der:6548943"/>
<dbReference type="OrthoDB" id="7870863at2759"/>
<name>B3NL22_DROER</name>
<dbReference type="PhylomeDB" id="B3NL22"/>
<keyword evidence="4" id="KW-1185">Reference proteome</keyword>
<feature type="compositionally biased region" description="Basic and acidic residues" evidence="1">
    <location>
        <begin position="70"/>
        <end position="79"/>
    </location>
</feature>
<dbReference type="AlphaFoldDB" id="B3NL22"/>
<keyword evidence="2" id="KW-0732">Signal</keyword>
<gene>
    <name evidence="3" type="primary">Dere\GG21603</name>
    <name evidence="3" type="synonym">dere_GLEANR_6403</name>
    <name evidence="3" type="synonym">GG21603</name>
    <name evidence="3" type="ORF">Dere_GG21603</name>
</gene>
<dbReference type="EMBL" id="CH954179">
    <property type="protein sequence ID" value="EDV54600.1"/>
    <property type="molecule type" value="Genomic_DNA"/>
</dbReference>
<reference evidence="3 4" key="2">
    <citation type="journal article" date="2008" name="Bioinformatics">
        <title>Assembly reconciliation.</title>
        <authorList>
            <person name="Zimin A.V."/>
            <person name="Smith D.R."/>
            <person name="Sutton G."/>
            <person name="Yorke J.A."/>
        </authorList>
    </citation>
    <scope>NUCLEOTIDE SEQUENCE [LARGE SCALE GENOMIC DNA]</scope>
    <source>
        <strain evidence="3 4">TSC#14021-0224.01</strain>
    </source>
</reference>
<evidence type="ECO:0000256" key="1">
    <source>
        <dbReference type="SAM" id="MobiDB-lite"/>
    </source>
</evidence>
<dbReference type="HOGENOM" id="CLU_1236221_0_0_1"/>
<evidence type="ECO:0000313" key="4">
    <source>
        <dbReference type="Proteomes" id="UP000008711"/>
    </source>
</evidence>
<dbReference type="Proteomes" id="UP000008711">
    <property type="component" value="Unassembled WGS sequence"/>
</dbReference>
<feature type="signal peptide" evidence="2">
    <location>
        <begin position="1"/>
        <end position="25"/>
    </location>
</feature>
<reference evidence="3 4" key="1">
    <citation type="journal article" date="2007" name="Nature">
        <title>Evolution of genes and genomes on the Drosophila phylogeny.</title>
        <authorList>
            <consortium name="Drosophila 12 Genomes Consortium"/>
            <person name="Clark A.G."/>
            <person name="Eisen M.B."/>
            <person name="Smith D.R."/>
            <person name="Bergman C.M."/>
            <person name="Oliver B."/>
            <person name="Markow T.A."/>
            <person name="Kaufman T.C."/>
            <person name="Kellis M."/>
            <person name="Gelbart W."/>
            <person name="Iyer V.N."/>
            <person name="Pollard D.A."/>
            <person name="Sackton T.B."/>
            <person name="Larracuente A.M."/>
            <person name="Singh N.D."/>
            <person name="Abad J.P."/>
            <person name="Abt D.N."/>
            <person name="Adryan B."/>
            <person name="Aguade M."/>
            <person name="Akashi H."/>
            <person name="Anderson W.W."/>
            <person name="Aquadro C.F."/>
            <person name="Ardell D.H."/>
            <person name="Arguello R."/>
            <person name="Artieri C.G."/>
            <person name="Barbash D.A."/>
            <person name="Barker D."/>
            <person name="Barsanti P."/>
            <person name="Batterham P."/>
            <person name="Batzoglou S."/>
            <person name="Begun D."/>
            <person name="Bhutkar A."/>
            <person name="Blanco E."/>
            <person name="Bosak S.A."/>
            <person name="Bradley R.K."/>
            <person name="Brand A.D."/>
            <person name="Brent M.R."/>
            <person name="Brooks A.N."/>
            <person name="Brown R.H."/>
            <person name="Butlin R.K."/>
            <person name="Caggese C."/>
            <person name="Calvi B.R."/>
            <person name="Bernardo de Carvalho A."/>
            <person name="Caspi A."/>
            <person name="Castrezana S."/>
            <person name="Celniker S.E."/>
            <person name="Chang J.L."/>
            <person name="Chapple C."/>
            <person name="Chatterji S."/>
            <person name="Chinwalla A."/>
            <person name="Civetta A."/>
            <person name="Clifton S.W."/>
            <person name="Comeron J.M."/>
            <person name="Costello J.C."/>
            <person name="Coyne J.A."/>
            <person name="Daub J."/>
            <person name="David R.G."/>
            <person name="Delcher A.L."/>
            <person name="Delehaunty K."/>
            <person name="Do C.B."/>
            <person name="Ebling H."/>
            <person name="Edwards K."/>
            <person name="Eickbush T."/>
            <person name="Evans J.D."/>
            <person name="Filipski A."/>
            <person name="Findeiss S."/>
            <person name="Freyhult E."/>
            <person name="Fulton L."/>
            <person name="Fulton R."/>
            <person name="Garcia A.C."/>
            <person name="Gardiner A."/>
            <person name="Garfield D.A."/>
            <person name="Garvin B.E."/>
            <person name="Gibson G."/>
            <person name="Gilbert D."/>
            <person name="Gnerre S."/>
            <person name="Godfrey J."/>
            <person name="Good R."/>
            <person name="Gotea V."/>
            <person name="Gravely B."/>
            <person name="Greenberg A.J."/>
            <person name="Griffiths-Jones S."/>
            <person name="Gross S."/>
            <person name="Guigo R."/>
            <person name="Gustafson E.A."/>
            <person name="Haerty W."/>
            <person name="Hahn M.W."/>
            <person name="Halligan D.L."/>
            <person name="Halpern A.L."/>
            <person name="Halter G.M."/>
            <person name="Han M.V."/>
            <person name="Heger A."/>
            <person name="Hillier L."/>
            <person name="Hinrichs A.S."/>
            <person name="Holmes I."/>
            <person name="Hoskins R.A."/>
            <person name="Hubisz M.J."/>
            <person name="Hultmark D."/>
            <person name="Huntley M.A."/>
            <person name="Jaffe D.B."/>
            <person name="Jagadeeshan S."/>
            <person name="Jeck W.R."/>
            <person name="Johnson J."/>
            <person name="Jones C.D."/>
            <person name="Jordan W.C."/>
            <person name="Karpen G.H."/>
            <person name="Kataoka E."/>
            <person name="Keightley P.D."/>
            <person name="Kheradpour P."/>
            <person name="Kirkness E.F."/>
            <person name="Koerich L.B."/>
            <person name="Kristiansen K."/>
            <person name="Kudrna D."/>
            <person name="Kulathinal R.J."/>
            <person name="Kumar S."/>
            <person name="Kwok R."/>
            <person name="Lander E."/>
            <person name="Langley C.H."/>
            <person name="Lapoint R."/>
            <person name="Lazzaro B.P."/>
            <person name="Lee S.J."/>
            <person name="Levesque L."/>
            <person name="Li R."/>
            <person name="Lin C.F."/>
            <person name="Lin M.F."/>
            <person name="Lindblad-Toh K."/>
            <person name="Llopart A."/>
            <person name="Long M."/>
            <person name="Low L."/>
            <person name="Lozovsky E."/>
            <person name="Lu J."/>
            <person name="Luo M."/>
            <person name="Machado C.A."/>
            <person name="Makalowski W."/>
            <person name="Marzo M."/>
            <person name="Matsuda M."/>
            <person name="Matzkin L."/>
            <person name="McAllister B."/>
            <person name="McBride C.S."/>
            <person name="McKernan B."/>
            <person name="McKernan K."/>
            <person name="Mendez-Lago M."/>
            <person name="Minx P."/>
            <person name="Mollenhauer M.U."/>
            <person name="Montooth K."/>
            <person name="Mount S.M."/>
            <person name="Mu X."/>
            <person name="Myers E."/>
            <person name="Negre B."/>
            <person name="Newfeld S."/>
            <person name="Nielsen R."/>
            <person name="Noor M.A."/>
            <person name="O'Grady P."/>
            <person name="Pachter L."/>
            <person name="Papaceit M."/>
            <person name="Parisi M.J."/>
            <person name="Parisi M."/>
            <person name="Parts L."/>
            <person name="Pedersen J.S."/>
            <person name="Pesole G."/>
            <person name="Phillippy A.M."/>
            <person name="Ponting C.P."/>
            <person name="Pop M."/>
            <person name="Porcelli D."/>
            <person name="Powell J.R."/>
            <person name="Prohaska S."/>
            <person name="Pruitt K."/>
            <person name="Puig M."/>
            <person name="Quesneville H."/>
            <person name="Ram K.R."/>
            <person name="Rand D."/>
            <person name="Rasmussen M.D."/>
            <person name="Reed L.K."/>
            <person name="Reenan R."/>
            <person name="Reily A."/>
            <person name="Remington K.A."/>
            <person name="Rieger T.T."/>
            <person name="Ritchie M.G."/>
            <person name="Robin C."/>
            <person name="Rogers Y.H."/>
            <person name="Rohde C."/>
            <person name="Rozas J."/>
            <person name="Rubenfield M.J."/>
            <person name="Ruiz A."/>
            <person name="Russo S."/>
            <person name="Salzberg S.L."/>
            <person name="Sanchez-Gracia A."/>
            <person name="Saranga D.J."/>
            <person name="Sato H."/>
            <person name="Schaeffer S.W."/>
            <person name="Schatz M.C."/>
            <person name="Schlenke T."/>
            <person name="Schwartz R."/>
            <person name="Segarra C."/>
            <person name="Singh R.S."/>
            <person name="Sirot L."/>
            <person name="Sirota M."/>
            <person name="Sisneros N.B."/>
            <person name="Smith C.D."/>
            <person name="Smith T.F."/>
            <person name="Spieth J."/>
            <person name="Stage D.E."/>
            <person name="Stark A."/>
            <person name="Stephan W."/>
            <person name="Strausberg R.L."/>
            <person name="Strempel S."/>
            <person name="Sturgill D."/>
            <person name="Sutton G."/>
            <person name="Sutton G.G."/>
            <person name="Tao W."/>
            <person name="Teichmann S."/>
            <person name="Tobari Y.N."/>
            <person name="Tomimura Y."/>
            <person name="Tsolas J.M."/>
            <person name="Valente V.L."/>
            <person name="Venter E."/>
            <person name="Venter J.C."/>
            <person name="Vicario S."/>
            <person name="Vieira F.G."/>
            <person name="Vilella A.J."/>
            <person name="Villasante A."/>
            <person name="Walenz B."/>
            <person name="Wang J."/>
            <person name="Wasserman M."/>
            <person name="Watts T."/>
            <person name="Wilson D."/>
            <person name="Wilson R.K."/>
            <person name="Wing R.A."/>
            <person name="Wolfner M.F."/>
            <person name="Wong A."/>
            <person name="Wong G.K."/>
            <person name="Wu C.I."/>
            <person name="Wu G."/>
            <person name="Yamamoto D."/>
            <person name="Yang H.P."/>
            <person name="Yang S.P."/>
            <person name="Yorke J.A."/>
            <person name="Yoshida K."/>
            <person name="Zdobnov E."/>
            <person name="Zhang P."/>
            <person name="Zhang Y."/>
            <person name="Zimin A.V."/>
            <person name="Baldwin J."/>
            <person name="Abdouelleil A."/>
            <person name="Abdulkadir J."/>
            <person name="Abebe A."/>
            <person name="Abera B."/>
            <person name="Abreu J."/>
            <person name="Acer S.C."/>
            <person name="Aftuck L."/>
            <person name="Alexander A."/>
            <person name="An P."/>
            <person name="Anderson E."/>
            <person name="Anderson S."/>
            <person name="Arachi H."/>
            <person name="Azer M."/>
            <person name="Bachantsang P."/>
            <person name="Barry A."/>
            <person name="Bayul T."/>
            <person name="Berlin A."/>
            <person name="Bessette D."/>
            <person name="Bloom T."/>
            <person name="Blye J."/>
            <person name="Boguslavskiy L."/>
            <person name="Bonnet C."/>
            <person name="Boukhgalter B."/>
            <person name="Bourzgui I."/>
            <person name="Brown A."/>
            <person name="Cahill P."/>
            <person name="Channer S."/>
            <person name="Cheshatsang Y."/>
            <person name="Chuda L."/>
            <person name="Citroen M."/>
            <person name="Collymore A."/>
            <person name="Cooke P."/>
            <person name="Costello M."/>
            <person name="D'Aco K."/>
            <person name="Daza R."/>
            <person name="De Haan G."/>
            <person name="DeGray S."/>
            <person name="DeMaso C."/>
            <person name="Dhargay N."/>
            <person name="Dooley K."/>
            <person name="Dooley E."/>
            <person name="Doricent M."/>
            <person name="Dorje P."/>
            <person name="Dorjee K."/>
            <person name="Dupes A."/>
            <person name="Elong R."/>
            <person name="Falk J."/>
            <person name="Farina A."/>
            <person name="Faro S."/>
            <person name="Ferguson D."/>
            <person name="Fisher S."/>
            <person name="Foley C.D."/>
            <person name="Franke A."/>
            <person name="Friedrich D."/>
            <person name="Gadbois L."/>
            <person name="Gearin G."/>
            <person name="Gearin C.R."/>
            <person name="Giannoukos G."/>
            <person name="Goode T."/>
            <person name="Graham J."/>
            <person name="Grandbois E."/>
            <person name="Grewal S."/>
            <person name="Gyaltsen K."/>
            <person name="Hafez N."/>
            <person name="Hagos B."/>
            <person name="Hall J."/>
            <person name="Henson C."/>
            <person name="Hollinger A."/>
            <person name="Honan T."/>
            <person name="Huard M.D."/>
            <person name="Hughes L."/>
            <person name="Hurhula B."/>
            <person name="Husby M.E."/>
            <person name="Kamat A."/>
            <person name="Kanga B."/>
            <person name="Kashin S."/>
            <person name="Khazanovich D."/>
            <person name="Kisner P."/>
            <person name="Lance K."/>
            <person name="Lara M."/>
            <person name="Lee W."/>
            <person name="Lennon N."/>
            <person name="Letendre F."/>
            <person name="LeVine R."/>
            <person name="Lipovsky A."/>
            <person name="Liu X."/>
            <person name="Liu J."/>
            <person name="Liu S."/>
            <person name="Lokyitsang T."/>
            <person name="Lokyitsang Y."/>
            <person name="Lubonja R."/>
            <person name="Lui A."/>
            <person name="MacDonald P."/>
            <person name="Magnisalis V."/>
            <person name="Maru K."/>
            <person name="Matthews C."/>
            <person name="McCusker W."/>
            <person name="McDonough S."/>
            <person name="Mehta T."/>
            <person name="Meldrim J."/>
            <person name="Meneus L."/>
            <person name="Mihai O."/>
            <person name="Mihalev A."/>
            <person name="Mihova T."/>
            <person name="Mittelman R."/>
            <person name="Mlenga V."/>
            <person name="Montmayeur A."/>
            <person name="Mulrain L."/>
            <person name="Navidi A."/>
            <person name="Naylor J."/>
            <person name="Negash T."/>
            <person name="Nguyen T."/>
            <person name="Nguyen N."/>
            <person name="Nicol R."/>
            <person name="Norbu C."/>
            <person name="Norbu N."/>
            <person name="Novod N."/>
            <person name="O'Neill B."/>
            <person name="Osman S."/>
            <person name="Markiewicz E."/>
            <person name="Oyono O.L."/>
            <person name="Patti C."/>
            <person name="Phunkhang P."/>
            <person name="Pierre F."/>
            <person name="Priest M."/>
            <person name="Raghuraman S."/>
            <person name="Rege F."/>
            <person name="Reyes R."/>
            <person name="Rise C."/>
            <person name="Rogov P."/>
            <person name="Ross K."/>
            <person name="Ryan E."/>
            <person name="Settipalli S."/>
            <person name="Shea T."/>
            <person name="Sherpa N."/>
            <person name="Shi L."/>
            <person name="Shih D."/>
            <person name="Sparrow T."/>
            <person name="Spaulding J."/>
            <person name="Stalker J."/>
            <person name="Stange-Thomann N."/>
            <person name="Stavropoulos S."/>
            <person name="Stone C."/>
            <person name="Strader C."/>
            <person name="Tesfaye S."/>
            <person name="Thomson T."/>
            <person name="Thoulutsang Y."/>
            <person name="Thoulutsang D."/>
            <person name="Topham K."/>
            <person name="Topping I."/>
            <person name="Tsamla T."/>
            <person name="Vassiliev H."/>
            <person name="Vo A."/>
            <person name="Wangchuk T."/>
            <person name="Wangdi T."/>
            <person name="Weiand M."/>
            <person name="Wilkinson J."/>
            <person name="Wilson A."/>
            <person name="Yadav S."/>
            <person name="Young G."/>
            <person name="Yu Q."/>
            <person name="Zembek L."/>
            <person name="Zhong D."/>
            <person name="Zimmer A."/>
            <person name="Zwirko Z."/>
            <person name="Jaffe D.B."/>
            <person name="Alvarez P."/>
            <person name="Brockman W."/>
            <person name="Butler J."/>
            <person name="Chin C."/>
            <person name="Gnerre S."/>
            <person name="Grabherr M."/>
            <person name="Kleber M."/>
            <person name="Mauceli E."/>
            <person name="MacCallum I."/>
        </authorList>
    </citation>
    <scope>NUCLEOTIDE SEQUENCE [LARGE SCALE GENOMIC DNA]</scope>
    <source>
        <strain evidence="3 4">TSC#14021-0224.01</strain>
    </source>
</reference>
<organism evidence="3 4">
    <name type="scientific">Drosophila erecta</name>
    <name type="common">Fruit fly</name>
    <dbReference type="NCBI Taxonomy" id="7220"/>
    <lineage>
        <taxon>Eukaryota</taxon>
        <taxon>Metazoa</taxon>
        <taxon>Ecdysozoa</taxon>
        <taxon>Arthropoda</taxon>
        <taxon>Hexapoda</taxon>
        <taxon>Insecta</taxon>
        <taxon>Pterygota</taxon>
        <taxon>Neoptera</taxon>
        <taxon>Endopterygota</taxon>
        <taxon>Diptera</taxon>
        <taxon>Brachycera</taxon>
        <taxon>Muscomorpha</taxon>
        <taxon>Ephydroidea</taxon>
        <taxon>Drosophilidae</taxon>
        <taxon>Drosophila</taxon>
        <taxon>Sophophora</taxon>
    </lineage>
</organism>
<proteinExistence type="predicted"/>
<protein>
    <submittedName>
        <fullName evidence="3">Uncharacterized protein</fullName>
    </submittedName>
</protein>
<sequence length="226" mass="26481">MGSRLYPAGILILHCLLMLLVHVDSKANQNHSESDRQRHLRSHNLHRPPYEGYDWHKHYNRGSEANAAVPKEKEKEPSKPRAGHLKQKERTAKNISHWRRSQRVYQKEKSELEELDRVKNLTDEELKIFFDGELSTTAKYVLFKDILSVVKILKAVKKNGAVTDNERHMLSPKLKPLILRFGRMFEKEFGKNPKAFQALKILVEEVKKNDSKGNKYKRSLHRRRGN</sequence>
<dbReference type="OMA" id="NWSRARS"/>
<evidence type="ECO:0000256" key="2">
    <source>
        <dbReference type="SAM" id="SignalP"/>
    </source>
</evidence>
<evidence type="ECO:0000313" key="3">
    <source>
        <dbReference type="EMBL" id="EDV54600.1"/>
    </source>
</evidence>
<feature type="region of interest" description="Disordered" evidence="1">
    <location>
        <begin position="30"/>
        <end position="93"/>
    </location>
</feature>
<feature type="chain" id="PRO_5002795177" evidence="2">
    <location>
        <begin position="26"/>
        <end position="226"/>
    </location>
</feature>
<accession>B3NL22</accession>